<keyword evidence="9" id="KW-0963">Cytoplasm</keyword>
<comment type="similarity">
    <text evidence="3 9">Belongs to the Deltex family.</text>
</comment>
<name>A0A4W4DM61_ELEEL</name>
<accession>A0A4W4DM61</accession>
<keyword evidence="5 9" id="KW-0479">Metal-binding</keyword>
<dbReference type="GeneTree" id="ENSGT00940000154578"/>
<sequence>MENPRLPEIFDDVKLSVDPYMFLEPQRVLKKLKDMSVKEQVKDSTLVVRGPYKHIEDIYVNLSRLGRNKKTNGAHEARSSQYHHTSPRPKAARCTPAESAEIDAAVVHYIKEKHAAQLDQITRTGVDLQIGKKHVTFRPLNIEQRIVAQLARERFVTFYQKIATALQARTYYLNTTQRHSLLPMFPELLHSTAQGKHEITLTGNYLDLERFEQYLRSPPKTFPQKQTSHTDKVSRPITSPPALQNKPQDKDEICSICLEPLVNLQVKTLEKCKHTFCKDCLKEAFNIKPVCPMCGVIYGALKGTQPKGGKLQPTVTASHLPGYEKYGTIIIRYYIPSGIQGDEHPSPGEPYEGTSRIAYLPDSPEGRKVLKMLTQAFDQRLTFTIGRSSTTGKCNVVTWNDIHHKTSRDGGQTCYGYPDPDYLNRVQEELKAKGIY</sequence>
<dbReference type="UniPathway" id="UPA00143"/>
<dbReference type="Ensembl" id="ENSEEET00000000101.2">
    <property type="protein sequence ID" value="ENSEEEP00000000095.2"/>
    <property type="gene ID" value="ENSEEEG00000000067.2"/>
</dbReference>
<dbReference type="InterPro" id="IPR039399">
    <property type="entry name" value="Deltex_C_sf"/>
</dbReference>
<feature type="region of interest" description="Disordered" evidence="10">
    <location>
        <begin position="219"/>
        <end position="248"/>
    </location>
</feature>
<keyword evidence="7 9" id="KW-0862">Zinc</keyword>
<evidence type="ECO:0000313" key="12">
    <source>
        <dbReference type="Ensembl" id="ENSEEEP00000000095.2"/>
    </source>
</evidence>
<comment type="subcellular location">
    <subcellularLocation>
        <location evidence="9">Cytoplasm</location>
    </subcellularLocation>
</comment>
<evidence type="ECO:0000259" key="11">
    <source>
        <dbReference type="PROSITE" id="PS50089"/>
    </source>
</evidence>
<evidence type="ECO:0000256" key="6">
    <source>
        <dbReference type="ARBA" id="ARBA00022771"/>
    </source>
</evidence>
<reference evidence="12" key="3">
    <citation type="submission" date="2020-05" db="EMBL/GenBank/DDBJ databases">
        <title>Electrophorus electricus (electric eel) genome, fEleEle1, primary haplotype.</title>
        <authorList>
            <person name="Myers G."/>
            <person name="Meyer A."/>
            <person name="Fedrigo O."/>
            <person name="Formenti G."/>
            <person name="Rhie A."/>
            <person name="Tracey A."/>
            <person name="Sims Y."/>
            <person name="Jarvis E.D."/>
        </authorList>
    </citation>
    <scope>NUCLEOTIDE SEQUENCE [LARGE SCALE GENOMIC DNA]</scope>
</reference>
<dbReference type="PROSITE" id="PS50089">
    <property type="entry name" value="ZF_RING_2"/>
    <property type="match status" value="1"/>
</dbReference>
<feature type="region of interest" description="Disordered" evidence="10">
    <location>
        <begin position="70"/>
        <end position="93"/>
    </location>
</feature>
<evidence type="ECO:0000256" key="1">
    <source>
        <dbReference type="ARBA" id="ARBA00000900"/>
    </source>
</evidence>
<dbReference type="Proteomes" id="UP000314983">
    <property type="component" value="Chromosome 9"/>
</dbReference>
<dbReference type="GO" id="GO:0016567">
    <property type="term" value="P:protein ubiquitination"/>
    <property type="evidence" value="ECO:0007669"/>
    <property type="project" value="UniProtKB-UniRule"/>
</dbReference>
<dbReference type="GO" id="GO:0007219">
    <property type="term" value="P:Notch signaling pathway"/>
    <property type="evidence" value="ECO:0007669"/>
    <property type="project" value="InterPro"/>
</dbReference>
<evidence type="ECO:0000256" key="2">
    <source>
        <dbReference type="ARBA" id="ARBA00004906"/>
    </source>
</evidence>
<dbReference type="GeneID" id="113589545"/>
<gene>
    <name evidence="12" type="primary">si:dkey-3h3.3</name>
</gene>
<dbReference type="InterPro" id="IPR039398">
    <property type="entry name" value="Deltex_fam"/>
</dbReference>
<dbReference type="InterPro" id="IPR039396">
    <property type="entry name" value="Deltex_C"/>
</dbReference>
<keyword evidence="13" id="KW-1185">Reference proteome</keyword>
<evidence type="ECO:0000256" key="9">
    <source>
        <dbReference type="RuleBase" id="RU367105"/>
    </source>
</evidence>
<reference evidence="13" key="2">
    <citation type="journal article" date="2017" name="Sci. Adv.">
        <title>A tail of two voltages: Proteomic comparison of the three electric organs of the electric eel.</title>
        <authorList>
            <person name="Traeger L.L."/>
            <person name="Sabat G."/>
            <person name="Barrett-Wilt G.A."/>
            <person name="Wells G.B."/>
            <person name="Sussman M.R."/>
        </authorList>
    </citation>
    <scope>NUCLEOTIDE SEQUENCE [LARGE SCALE GENOMIC DNA]</scope>
</reference>
<dbReference type="SMART" id="SM00184">
    <property type="entry name" value="RING"/>
    <property type="match status" value="1"/>
</dbReference>
<dbReference type="SUPFAM" id="SSF57850">
    <property type="entry name" value="RING/U-box"/>
    <property type="match status" value="1"/>
</dbReference>
<dbReference type="Pfam" id="PF18102">
    <property type="entry name" value="DTC"/>
    <property type="match status" value="1"/>
</dbReference>
<keyword evidence="4 9" id="KW-0808">Transferase</keyword>
<protein>
    <recommendedName>
        <fullName evidence="9">E3 ubiquitin-protein ligase</fullName>
        <ecNumber evidence="9">2.3.2.27</ecNumber>
    </recommendedName>
</protein>
<evidence type="ECO:0000256" key="3">
    <source>
        <dbReference type="ARBA" id="ARBA00009413"/>
    </source>
</evidence>
<dbReference type="RefSeq" id="XP_026885060.2">
    <property type="nucleotide sequence ID" value="XM_027029259.2"/>
</dbReference>
<dbReference type="Gene3D" id="3.30.390.130">
    <property type="match status" value="1"/>
</dbReference>
<dbReference type="AlphaFoldDB" id="A0A4W4DM61"/>
<comment type="pathway">
    <text evidence="2 9">Protein modification; protein ubiquitination.</text>
</comment>
<dbReference type="GO" id="GO:0008270">
    <property type="term" value="F:zinc ion binding"/>
    <property type="evidence" value="ECO:0007669"/>
    <property type="project" value="UniProtKB-KW"/>
</dbReference>
<dbReference type="GO" id="GO:0061630">
    <property type="term" value="F:ubiquitin protein ligase activity"/>
    <property type="evidence" value="ECO:0007669"/>
    <property type="project" value="UniProtKB-UniRule"/>
</dbReference>
<dbReference type="EC" id="2.3.2.27" evidence="9"/>
<dbReference type="PROSITE" id="PS00518">
    <property type="entry name" value="ZF_RING_1"/>
    <property type="match status" value="1"/>
</dbReference>
<evidence type="ECO:0000313" key="13">
    <source>
        <dbReference type="Proteomes" id="UP000314983"/>
    </source>
</evidence>
<keyword evidence="6 8" id="KW-0863">Zinc-finger</keyword>
<dbReference type="PANTHER" id="PTHR12622">
    <property type="entry name" value="DELTEX-RELATED"/>
    <property type="match status" value="1"/>
</dbReference>
<proteinExistence type="inferred from homology"/>
<evidence type="ECO:0000256" key="7">
    <source>
        <dbReference type="ARBA" id="ARBA00022833"/>
    </source>
</evidence>
<evidence type="ECO:0000256" key="5">
    <source>
        <dbReference type="ARBA" id="ARBA00022723"/>
    </source>
</evidence>
<evidence type="ECO:0000256" key="4">
    <source>
        <dbReference type="ARBA" id="ARBA00022679"/>
    </source>
</evidence>
<reference evidence="13" key="1">
    <citation type="journal article" date="2014" name="Science">
        <title>Nonhuman genetics. Genomic basis for the convergent evolution of electric organs.</title>
        <authorList>
            <person name="Gallant J.R."/>
            <person name="Traeger L.L."/>
            <person name="Volkening J.D."/>
            <person name="Moffett H."/>
            <person name="Chen P.H."/>
            <person name="Novina C.D."/>
            <person name="Phillips G.N.Jr."/>
            <person name="Anand R."/>
            <person name="Wells G.B."/>
            <person name="Pinch M."/>
            <person name="Guth R."/>
            <person name="Unguez G.A."/>
            <person name="Albert J.S."/>
            <person name="Zakon H.H."/>
            <person name="Samanta M.P."/>
            <person name="Sussman M.R."/>
        </authorList>
    </citation>
    <scope>NUCLEOTIDE SEQUENCE [LARGE SCALE GENOMIC DNA]</scope>
</reference>
<reference evidence="12" key="4">
    <citation type="submission" date="2025-08" db="UniProtKB">
        <authorList>
            <consortium name="Ensembl"/>
        </authorList>
    </citation>
    <scope>IDENTIFICATION</scope>
</reference>
<dbReference type="InterPro" id="IPR017907">
    <property type="entry name" value="Znf_RING_CS"/>
</dbReference>
<dbReference type="GO" id="GO:0005737">
    <property type="term" value="C:cytoplasm"/>
    <property type="evidence" value="ECO:0007669"/>
    <property type="project" value="UniProtKB-SubCell"/>
</dbReference>
<evidence type="ECO:0000256" key="8">
    <source>
        <dbReference type="PROSITE-ProRule" id="PRU00175"/>
    </source>
</evidence>
<dbReference type="FunFam" id="3.30.390.130:FF:000001">
    <property type="entry name" value="Probable E3 ubiquitin-protein ligase DTX3"/>
    <property type="match status" value="1"/>
</dbReference>
<dbReference type="OMA" id="GIQKKEH"/>
<dbReference type="CDD" id="cd09633">
    <property type="entry name" value="Deltex_C"/>
    <property type="match status" value="1"/>
</dbReference>
<comment type="catalytic activity">
    <reaction evidence="1 9">
        <text>S-ubiquitinyl-[E2 ubiquitin-conjugating enzyme]-L-cysteine + [acceptor protein]-L-lysine = [E2 ubiquitin-conjugating enzyme]-L-cysteine + N(6)-ubiquitinyl-[acceptor protein]-L-lysine.</text>
        <dbReference type="EC" id="2.3.2.27"/>
    </reaction>
</comment>
<dbReference type="Pfam" id="PF13639">
    <property type="entry name" value="zf-RING_2"/>
    <property type="match status" value="1"/>
</dbReference>
<reference evidence="12" key="5">
    <citation type="submission" date="2025-09" db="UniProtKB">
        <authorList>
            <consortium name="Ensembl"/>
        </authorList>
    </citation>
    <scope>IDENTIFICATION</scope>
</reference>
<dbReference type="InterPro" id="IPR013083">
    <property type="entry name" value="Znf_RING/FYVE/PHD"/>
</dbReference>
<dbReference type="STRING" id="8005.ENSEEEP00000000095"/>
<dbReference type="KEGG" id="eee:113589545"/>
<feature type="domain" description="RING-type" evidence="11">
    <location>
        <begin position="254"/>
        <end position="294"/>
    </location>
</feature>
<dbReference type="InterPro" id="IPR001841">
    <property type="entry name" value="Znf_RING"/>
</dbReference>
<evidence type="ECO:0000256" key="10">
    <source>
        <dbReference type="SAM" id="MobiDB-lite"/>
    </source>
</evidence>
<organism evidence="12 13">
    <name type="scientific">Electrophorus electricus</name>
    <name type="common">Electric eel</name>
    <name type="synonym">Gymnotus electricus</name>
    <dbReference type="NCBI Taxonomy" id="8005"/>
    <lineage>
        <taxon>Eukaryota</taxon>
        <taxon>Metazoa</taxon>
        <taxon>Chordata</taxon>
        <taxon>Craniata</taxon>
        <taxon>Vertebrata</taxon>
        <taxon>Euteleostomi</taxon>
        <taxon>Actinopterygii</taxon>
        <taxon>Neopterygii</taxon>
        <taxon>Teleostei</taxon>
        <taxon>Ostariophysi</taxon>
        <taxon>Gymnotiformes</taxon>
        <taxon>Gymnotoidei</taxon>
        <taxon>Gymnotidae</taxon>
        <taxon>Electrophorus</taxon>
    </lineage>
</organism>
<dbReference type="Gene3D" id="3.30.40.10">
    <property type="entry name" value="Zinc/RING finger domain, C3HC4 (zinc finger)"/>
    <property type="match status" value="1"/>
</dbReference>